<dbReference type="Gene3D" id="3.40.50.1000">
    <property type="entry name" value="HAD superfamily/HAD-like"/>
    <property type="match status" value="1"/>
</dbReference>
<reference evidence="8" key="1">
    <citation type="submission" date="2016-04" db="EMBL/GenBank/DDBJ databases">
        <authorList>
            <person name="Evans L.H."/>
            <person name="Alamgir A."/>
            <person name="Owens N."/>
            <person name="Weber N.D."/>
            <person name="Virtaneva K."/>
            <person name="Barbian K."/>
            <person name="Babar A."/>
            <person name="Rosenke K."/>
        </authorList>
    </citation>
    <scope>NUCLEOTIDE SEQUENCE</scope>
    <source>
        <strain evidence="8">86</strain>
    </source>
</reference>
<dbReference type="InterPro" id="IPR036412">
    <property type="entry name" value="HAD-like_sf"/>
</dbReference>
<sequence length="204" mass="22018">MSADAFDDSLGAAAHASDIRRFAALSGEARARIAKVKLLILDVDGVLTDGGLYYGADGGVTKRFNVQDGLGIEIGRQSGLLRFAVITGMDKPAVAARLRDLHIDDYFPGLIDKRESCDIVCQRHQLDKEEVAFMGDDWIDIPVMAAVGVPLAVSNAQPETKAAALYVTEARGGDGAVREAVRLILYCKGQLDQVFTAWMKRYGS</sequence>
<dbReference type="SFLD" id="SFLDG01136">
    <property type="entry name" value="C1.6:_Phosphoserine_Phosphatas"/>
    <property type="match status" value="1"/>
</dbReference>
<gene>
    <name evidence="8" type="ORF">KL86DPRO_10619</name>
</gene>
<comment type="subunit">
    <text evidence="3">Homotetramer.</text>
</comment>
<evidence type="ECO:0000256" key="1">
    <source>
        <dbReference type="ARBA" id="ARBA00001946"/>
    </source>
</evidence>
<keyword evidence="6 7" id="KW-0460">Magnesium</keyword>
<feature type="binding site" evidence="7">
    <location>
        <position position="136"/>
    </location>
    <ligand>
        <name>Mg(2+)</name>
        <dbReference type="ChEBI" id="CHEBI:18420"/>
    </ligand>
</feature>
<evidence type="ECO:0000256" key="4">
    <source>
        <dbReference type="ARBA" id="ARBA00022723"/>
    </source>
</evidence>
<dbReference type="PANTHER" id="PTHR21485">
    <property type="entry name" value="HAD SUPERFAMILY MEMBERS CMAS AND KDSC"/>
    <property type="match status" value="1"/>
</dbReference>
<organism evidence="8">
    <name type="scientific">uncultured delta proteobacterium</name>
    <dbReference type="NCBI Taxonomy" id="34034"/>
    <lineage>
        <taxon>Bacteria</taxon>
        <taxon>Deltaproteobacteria</taxon>
        <taxon>environmental samples</taxon>
    </lineage>
</organism>
<dbReference type="SFLD" id="SFLDG01138">
    <property type="entry name" value="C1.6.2:_Deoxy-d-mannose-octulo"/>
    <property type="match status" value="1"/>
</dbReference>
<dbReference type="NCBIfam" id="TIGR01670">
    <property type="entry name" value="KdsC-phosphatas"/>
    <property type="match status" value="1"/>
</dbReference>
<accession>A0A212J3E1</accession>
<name>A0A212J3E1_9DELT</name>
<keyword evidence="4 7" id="KW-0479">Metal-binding</keyword>
<dbReference type="AlphaFoldDB" id="A0A212J3E1"/>
<evidence type="ECO:0000256" key="2">
    <source>
        <dbReference type="ARBA" id="ARBA00005893"/>
    </source>
</evidence>
<evidence type="ECO:0000256" key="3">
    <source>
        <dbReference type="ARBA" id="ARBA00011881"/>
    </source>
</evidence>
<dbReference type="EMBL" id="FLUQ01000001">
    <property type="protein sequence ID" value="SBV93950.1"/>
    <property type="molecule type" value="Genomic_DNA"/>
</dbReference>
<dbReference type="GO" id="GO:0016788">
    <property type="term" value="F:hydrolase activity, acting on ester bonds"/>
    <property type="evidence" value="ECO:0007669"/>
    <property type="project" value="InterPro"/>
</dbReference>
<dbReference type="PIRSF" id="PIRSF006118">
    <property type="entry name" value="KDO8-P_Ptase"/>
    <property type="match status" value="1"/>
</dbReference>
<feature type="binding site" evidence="7">
    <location>
        <position position="42"/>
    </location>
    <ligand>
        <name>Mg(2+)</name>
        <dbReference type="ChEBI" id="CHEBI:18420"/>
    </ligand>
</feature>
<dbReference type="GO" id="GO:0046872">
    <property type="term" value="F:metal ion binding"/>
    <property type="evidence" value="ECO:0007669"/>
    <property type="project" value="UniProtKB-KW"/>
</dbReference>
<comment type="similarity">
    <text evidence="2">Belongs to the KdsC family.</text>
</comment>
<evidence type="ECO:0000256" key="5">
    <source>
        <dbReference type="ARBA" id="ARBA00022801"/>
    </source>
</evidence>
<evidence type="ECO:0000313" key="8">
    <source>
        <dbReference type="EMBL" id="SBV93950.1"/>
    </source>
</evidence>
<dbReference type="SUPFAM" id="SSF56784">
    <property type="entry name" value="HAD-like"/>
    <property type="match status" value="1"/>
</dbReference>
<comment type="cofactor">
    <cofactor evidence="1 7">
        <name>Mg(2+)</name>
        <dbReference type="ChEBI" id="CHEBI:18420"/>
    </cofactor>
</comment>
<dbReference type="FunFam" id="3.40.50.1000:FF:000029">
    <property type="entry name" value="3-deoxy-D-manno-octulosonate 8-phosphate phosphatase KdsC"/>
    <property type="match status" value="1"/>
</dbReference>
<dbReference type="InterPro" id="IPR050793">
    <property type="entry name" value="CMP-NeuNAc_synthase"/>
</dbReference>
<keyword evidence="5" id="KW-0378">Hydrolase</keyword>
<dbReference type="GO" id="GO:0008781">
    <property type="term" value="F:N-acylneuraminate cytidylyltransferase activity"/>
    <property type="evidence" value="ECO:0007669"/>
    <property type="project" value="TreeGrafter"/>
</dbReference>
<protein>
    <submittedName>
        <fullName evidence="8">3-deoxy-D-manno-octulosonate 8-phosphate phosphatase, YrbI family</fullName>
    </submittedName>
</protein>
<dbReference type="CDD" id="cd01630">
    <property type="entry name" value="HAD_KDO-like"/>
    <property type="match status" value="1"/>
</dbReference>
<dbReference type="InterPro" id="IPR023214">
    <property type="entry name" value="HAD_sf"/>
</dbReference>
<evidence type="ECO:0000256" key="7">
    <source>
        <dbReference type="PIRSR" id="PIRSR006118-2"/>
    </source>
</evidence>
<feature type="binding site" evidence="7">
    <location>
        <position position="44"/>
    </location>
    <ligand>
        <name>substrate</name>
    </ligand>
</feature>
<evidence type="ECO:0000256" key="6">
    <source>
        <dbReference type="ARBA" id="ARBA00022842"/>
    </source>
</evidence>
<dbReference type="SFLD" id="SFLDS00003">
    <property type="entry name" value="Haloacid_Dehalogenase"/>
    <property type="match status" value="1"/>
</dbReference>
<dbReference type="Pfam" id="PF08282">
    <property type="entry name" value="Hydrolase_3"/>
    <property type="match status" value="1"/>
</dbReference>
<proteinExistence type="inferred from homology"/>
<dbReference type="PANTHER" id="PTHR21485:SF3">
    <property type="entry name" value="N-ACYLNEURAMINATE CYTIDYLYLTRANSFERASE"/>
    <property type="match status" value="1"/>
</dbReference>
<dbReference type="InterPro" id="IPR010023">
    <property type="entry name" value="KdsC_fam"/>
</dbReference>